<comment type="caution">
    <text evidence="2">The sequence shown here is derived from an EMBL/GenBank/DDBJ whole genome shotgun (WGS) entry which is preliminary data.</text>
</comment>
<proteinExistence type="predicted"/>
<feature type="compositionally biased region" description="Low complexity" evidence="1">
    <location>
        <begin position="25"/>
        <end position="44"/>
    </location>
</feature>
<protein>
    <submittedName>
        <fullName evidence="2">Rv3235 family protein</fullName>
    </submittedName>
</protein>
<dbReference type="Proteomes" id="UP001240483">
    <property type="component" value="Unassembled WGS sequence"/>
</dbReference>
<dbReference type="Pfam" id="PF20060">
    <property type="entry name" value="DUF6459"/>
    <property type="match status" value="1"/>
</dbReference>
<feature type="region of interest" description="Disordered" evidence="1">
    <location>
        <begin position="1"/>
        <end position="57"/>
    </location>
</feature>
<evidence type="ECO:0000313" key="2">
    <source>
        <dbReference type="EMBL" id="MDK6274510.1"/>
    </source>
</evidence>
<dbReference type="RefSeq" id="WP_285332461.1">
    <property type="nucleotide sequence ID" value="NZ_JASODW010000001.1"/>
</dbReference>
<dbReference type="InterPro" id="IPR045596">
    <property type="entry name" value="DUF6459"/>
</dbReference>
<reference evidence="2" key="1">
    <citation type="submission" date="2023-05" db="EMBL/GenBank/DDBJ databases">
        <title>Cataloging the Phylogenetic Diversity of Human Bladder Bacteria.</title>
        <authorList>
            <person name="Du J."/>
        </authorList>
    </citation>
    <scope>NUCLEOTIDE SEQUENCE</scope>
    <source>
        <strain evidence="2">UMB9978</strain>
    </source>
</reference>
<gene>
    <name evidence="2" type="ORF">QP116_01915</name>
</gene>
<sequence length="172" mass="18239">MTTAPLCEPRLDPASNVTPFPAPSDPATAGPAAGSATSGSPTTAQPDSYVRPGSPAHQQLARTIAQAIADVLSGRRPSLALAGWFELMPLNKVQNRAGWEREASAAKGTPWPWRTLGVLSTHVQAQYRSPHSEALPTLECCASILTPRGVRAIAFTLKPHGRRLRCTDVQIG</sequence>
<evidence type="ECO:0000256" key="1">
    <source>
        <dbReference type="SAM" id="MobiDB-lite"/>
    </source>
</evidence>
<dbReference type="EMBL" id="JASODW010000001">
    <property type="protein sequence ID" value="MDK6274510.1"/>
    <property type="molecule type" value="Genomic_DNA"/>
</dbReference>
<name>A0AAP4C6S5_9MICC</name>
<accession>A0AAP4C6S5</accession>
<evidence type="ECO:0000313" key="3">
    <source>
        <dbReference type="Proteomes" id="UP001240483"/>
    </source>
</evidence>
<dbReference type="AlphaFoldDB" id="A0AAP4C6S5"/>
<organism evidence="2 3">
    <name type="scientific">Pseudoglutamicibacter cumminsii</name>
    <dbReference type="NCBI Taxonomy" id="156979"/>
    <lineage>
        <taxon>Bacteria</taxon>
        <taxon>Bacillati</taxon>
        <taxon>Actinomycetota</taxon>
        <taxon>Actinomycetes</taxon>
        <taxon>Micrococcales</taxon>
        <taxon>Micrococcaceae</taxon>
        <taxon>Pseudoglutamicibacter</taxon>
    </lineage>
</organism>